<evidence type="ECO:0000256" key="11">
    <source>
        <dbReference type="ARBA" id="ARBA00074992"/>
    </source>
</evidence>
<evidence type="ECO:0000256" key="4">
    <source>
        <dbReference type="ARBA" id="ARBA00022723"/>
    </source>
</evidence>
<dbReference type="InterPro" id="IPR011765">
    <property type="entry name" value="Pept_M16_N"/>
</dbReference>
<dbReference type="InterPro" id="IPR011249">
    <property type="entry name" value="Metalloenz_LuxS/M16"/>
</dbReference>
<dbReference type="GO" id="GO:0051603">
    <property type="term" value="P:proteolysis involved in protein catabolic process"/>
    <property type="evidence" value="ECO:0007669"/>
    <property type="project" value="TreeGrafter"/>
</dbReference>
<reference evidence="17" key="1">
    <citation type="submission" date="2022-01" db="EMBL/GenBank/DDBJ databases">
        <authorList>
            <person name="King R."/>
        </authorList>
    </citation>
    <scope>NUCLEOTIDE SEQUENCE</scope>
</reference>
<evidence type="ECO:0000256" key="8">
    <source>
        <dbReference type="ARBA" id="ARBA00052248"/>
    </source>
</evidence>
<evidence type="ECO:0000256" key="2">
    <source>
        <dbReference type="ARBA" id="ARBA00007261"/>
    </source>
</evidence>
<dbReference type="Proteomes" id="UP001152799">
    <property type="component" value="Chromosome 8"/>
</dbReference>
<feature type="domain" description="Coenzyme PQQ synthesis protein F-like C-terminal lobe" evidence="16">
    <location>
        <begin position="808"/>
        <end position="906"/>
    </location>
</feature>
<keyword evidence="5" id="KW-0378">Hydrolase</keyword>
<evidence type="ECO:0000256" key="10">
    <source>
        <dbReference type="ARBA" id="ARBA00070422"/>
    </source>
</evidence>
<dbReference type="GO" id="GO:0005829">
    <property type="term" value="C:cytosol"/>
    <property type="evidence" value="ECO:0007669"/>
    <property type="project" value="TreeGrafter"/>
</dbReference>
<evidence type="ECO:0000256" key="7">
    <source>
        <dbReference type="ARBA" id="ARBA00023049"/>
    </source>
</evidence>
<dbReference type="PANTHER" id="PTHR43690:SF18">
    <property type="entry name" value="INSULIN-DEGRADING ENZYME-RELATED"/>
    <property type="match status" value="1"/>
</dbReference>
<evidence type="ECO:0000256" key="5">
    <source>
        <dbReference type="ARBA" id="ARBA00022801"/>
    </source>
</evidence>
<dbReference type="FunFam" id="3.30.830.10:FF:000005">
    <property type="entry name" value="nardilysin isoform X1"/>
    <property type="match status" value="1"/>
</dbReference>
<dbReference type="GO" id="GO:0043171">
    <property type="term" value="P:peptide catabolic process"/>
    <property type="evidence" value="ECO:0007669"/>
    <property type="project" value="TreeGrafter"/>
</dbReference>
<dbReference type="InterPro" id="IPR054734">
    <property type="entry name" value="PqqF-like_C_4"/>
</dbReference>
<proteinExistence type="inferred from homology"/>
<dbReference type="GO" id="GO:0005739">
    <property type="term" value="C:mitochondrion"/>
    <property type="evidence" value="ECO:0007669"/>
    <property type="project" value="TreeGrafter"/>
</dbReference>
<evidence type="ECO:0000256" key="3">
    <source>
        <dbReference type="ARBA" id="ARBA00022670"/>
    </source>
</evidence>
<keyword evidence="18" id="KW-1185">Reference proteome</keyword>
<accession>A0A9N9MXQ6</accession>
<evidence type="ECO:0000313" key="17">
    <source>
        <dbReference type="EMBL" id="CAG9772115.1"/>
    </source>
</evidence>
<dbReference type="Pfam" id="PF00675">
    <property type="entry name" value="Peptidase_M16"/>
    <property type="match status" value="1"/>
</dbReference>
<evidence type="ECO:0000256" key="1">
    <source>
        <dbReference type="ARBA" id="ARBA00001947"/>
    </source>
</evidence>
<feature type="domain" description="Peptidase M16 C-terminal" evidence="14">
    <location>
        <begin position="236"/>
        <end position="407"/>
    </location>
</feature>
<dbReference type="PANTHER" id="PTHR43690">
    <property type="entry name" value="NARDILYSIN"/>
    <property type="match status" value="1"/>
</dbReference>
<sequence>MQILNSTRLLINSFSRGKIKRLCFYSSLTLVGKTHPKMTVAGDLVLKRVENITKSQEDNRAYRGLELSNGLKVLLVSDPNTDKSAAAMDVNVGFLNDPKNVKGLAHFCEHMLFLGTEKYPNENDYNKFLQEHGGSSNAATYLDHTMYYFDIVPDQLKEALDRFSQFFVSPLFTESATEREINAVNSEHDKNIPSDVWRINQLDHHLCDPEHAYNTFGTGNIQTLSTSLKEKGISARDELLKFHSKWYSSNIMCLAVLGKESLDDLEAIVVELFSCVKNKEIEASRWDKHPFREDQMKTLVYVTPVKDVRNLNIVFPCDDYTEYYKSAPPNYISHLMGHEGPGSILSALKTRGWSNHLVAGQRTNSRGFSFFGISVDLTEEGMKHVNDIVKLVFQYLNMLKKEQPQKWVQDENRDIGNMIFRFKDKETPRSYISNIVNSLQYYPLEDVLCAHYMLNEWRPDLIEHVWDKFVPDKVRISVVAKAHESICTETEPWYGTKFKLENIPEEVLKEWKDSGLCQEFKLPERNEFIPKDFDLYPLDSTVTEYPAIIQDTPLTRVWFKQDDKFLLPKANVMFDFVSPMAYFDPLNCNLTHMFVQLFRDALNEYAYAAELAGLKWELINTKYGLILGLCGYNNKLHILLEKIMERLTNFKIDPKRFNIWKENYIRNLKNFSAEQPYQHAVYYLTVLLTEHSWTKAELLASTDQITIDRLEAFIPQMLSKMHIECLVHGNATKEKALQMVQIVEGALTSSANISPLLPRQLLLNRELKLEDGCHYLYEKQNEVHKSSCIEVYYQCGLQSRENNVKLELFCQLIQEPCFNILRTKEQLGYIVFSGVRKSNGVQGLRIIVQSDRHPSYLDGRIEEFLDNMKKYIDDMSEEEFLRHREALAAQRLEKPKQLSSQTSQFWGEITSQQYHFNRAESEVVYLRTLNKSDVIEFHQDLLQNEAKRRKKLSVHIISVAEGGAGIDLEKEADKHNGVDSELAVTATLPSVINDITVFKSSHEMHPLVQPYINISRKGNKYNTPIETQHAVCKVFTKEIEATAKATITRQLKGVCSTRDLNLRFDELYDHLQQIKRVLGLREVQSQYKSLESSVADAKQITTTELPVDTDYDLINENLDLNEEIVNFNDTVIESSEGDLFYYYWKILDIRKLLRKRDIYVTSPPMSVLGHTLYMQFYPNYNNDYVGIVLKPDSNSFLKKHKIVFLGQNSAQNKISSKILYGVKNEDRIFKIESEMLDDFINTDSLLVKVKIYLNS</sequence>
<dbReference type="PROSITE" id="PS00143">
    <property type="entry name" value="INSULINASE"/>
    <property type="match status" value="1"/>
</dbReference>
<dbReference type="InterPro" id="IPR007863">
    <property type="entry name" value="Peptidase_M16_C"/>
</dbReference>
<comment type="similarity">
    <text evidence="2">Belongs to the peptidase M16 family.</text>
</comment>
<evidence type="ECO:0000259" key="15">
    <source>
        <dbReference type="Pfam" id="PF16187"/>
    </source>
</evidence>
<keyword evidence="4" id="KW-0479">Metal-binding</keyword>
<feature type="domain" description="Peptidase M16 N-terminal" evidence="13">
    <location>
        <begin position="72"/>
        <end position="209"/>
    </location>
</feature>
<dbReference type="EMBL" id="OU892284">
    <property type="protein sequence ID" value="CAG9772115.1"/>
    <property type="molecule type" value="Genomic_DNA"/>
</dbReference>
<dbReference type="InterPro" id="IPR001431">
    <property type="entry name" value="Pept_M16_Zn_BS"/>
</dbReference>
<dbReference type="InterPro" id="IPR008974">
    <property type="entry name" value="TRAF-like"/>
</dbReference>
<feature type="domain" description="Peptidase M16 middle/third" evidence="15">
    <location>
        <begin position="420"/>
        <end position="700"/>
    </location>
</feature>
<name>A0A9N9MXQ6_9CUCU</name>
<evidence type="ECO:0000256" key="12">
    <source>
        <dbReference type="ARBA" id="ARBA00080349"/>
    </source>
</evidence>
<dbReference type="AlphaFoldDB" id="A0A9N9MXQ6"/>
<dbReference type="Gene3D" id="2.60.210.10">
    <property type="entry name" value="Apoptosis, Tumor Necrosis Factor Receptor Associated Protein 2, Chain A"/>
    <property type="match status" value="1"/>
</dbReference>
<dbReference type="InterPro" id="IPR050626">
    <property type="entry name" value="Peptidase_M16"/>
</dbReference>
<dbReference type="Pfam" id="PF05193">
    <property type="entry name" value="Peptidase_M16_C"/>
    <property type="match status" value="1"/>
</dbReference>
<evidence type="ECO:0000259" key="16">
    <source>
        <dbReference type="Pfam" id="PF22456"/>
    </source>
</evidence>
<dbReference type="FunFam" id="3.30.830.10:FF:000030">
    <property type="entry name" value="Insulin-degrading enzyme"/>
    <property type="match status" value="1"/>
</dbReference>
<dbReference type="SUPFAM" id="SSF49599">
    <property type="entry name" value="TRAF domain-like"/>
    <property type="match status" value="1"/>
</dbReference>
<dbReference type="FunFam" id="3.30.830.10:FF:000003">
    <property type="entry name" value="Insulin-degrading enzyme"/>
    <property type="match status" value="1"/>
</dbReference>
<organism evidence="17 18">
    <name type="scientific">Ceutorhynchus assimilis</name>
    <name type="common">cabbage seed weevil</name>
    <dbReference type="NCBI Taxonomy" id="467358"/>
    <lineage>
        <taxon>Eukaryota</taxon>
        <taxon>Metazoa</taxon>
        <taxon>Ecdysozoa</taxon>
        <taxon>Arthropoda</taxon>
        <taxon>Hexapoda</taxon>
        <taxon>Insecta</taxon>
        <taxon>Pterygota</taxon>
        <taxon>Neoptera</taxon>
        <taxon>Endopterygota</taxon>
        <taxon>Coleoptera</taxon>
        <taxon>Polyphaga</taxon>
        <taxon>Cucujiformia</taxon>
        <taxon>Curculionidae</taxon>
        <taxon>Ceutorhynchinae</taxon>
        <taxon>Ceutorhynchus</taxon>
    </lineage>
</organism>
<dbReference type="GO" id="GO:0004222">
    <property type="term" value="F:metalloendopeptidase activity"/>
    <property type="evidence" value="ECO:0007669"/>
    <property type="project" value="UniProtKB-EC"/>
</dbReference>
<comment type="cofactor">
    <cofactor evidence="1">
        <name>Zn(2+)</name>
        <dbReference type="ChEBI" id="CHEBI:29105"/>
    </cofactor>
</comment>
<dbReference type="Gene3D" id="3.30.830.10">
    <property type="entry name" value="Metalloenzyme, LuxS/M16 peptidase-like"/>
    <property type="match status" value="4"/>
</dbReference>
<protein>
    <recommendedName>
        <fullName evidence="10">Insulin-degrading enzyme</fullName>
        <ecNumber evidence="9">3.4.24.56</ecNumber>
    </recommendedName>
    <alternativeName>
        <fullName evidence="12">Insulin protease</fullName>
    </alternativeName>
    <alternativeName>
        <fullName evidence="11">Insulysin</fullName>
    </alternativeName>
</protein>
<comment type="catalytic activity">
    <reaction evidence="8">
        <text>Degradation of insulin, glucagon and other polypeptides. No action on proteins.</text>
        <dbReference type="EC" id="3.4.24.56"/>
    </reaction>
</comment>
<dbReference type="FunFam" id="3.30.830.10:FF:000004">
    <property type="entry name" value="Putative insulin-degrading enzyme"/>
    <property type="match status" value="1"/>
</dbReference>
<dbReference type="Pfam" id="PF16187">
    <property type="entry name" value="Peptidase_M16_M"/>
    <property type="match status" value="1"/>
</dbReference>
<keyword evidence="7" id="KW-0482">Metalloprotease</keyword>
<evidence type="ECO:0000313" key="18">
    <source>
        <dbReference type="Proteomes" id="UP001152799"/>
    </source>
</evidence>
<dbReference type="OrthoDB" id="952271at2759"/>
<dbReference type="Pfam" id="PF22456">
    <property type="entry name" value="PqqF-like_C_4"/>
    <property type="match status" value="1"/>
</dbReference>
<keyword evidence="6" id="KW-0862">Zinc</keyword>
<dbReference type="GO" id="GO:0046872">
    <property type="term" value="F:metal ion binding"/>
    <property type="evidence" value="ECO:0007669"/>
    <property type="project" value="UniProtKB-KW"/>
</dbReference>
<evidence type="ECO:0000256" key="6">
    <source>
        <dbReference type="ARBA" id="ARBA00022833"/>
    </source>
</evidence>
<evidence type="ECO:0000259" key="13">
    <source>
        <dbReference type="Pfam" id="PF00675"/>
    </source>
</evidence>
<dbReference type="EC" id="3.4.24.56" evidence="9"/>
<keyword evidence="3" id="KW-0645">Protease</keyword>
<gene>
    <name evidence="17" type="ORF">CEUTPL_LOCUS12537</name>
</gene>
<dbReference type="InterPro" id="IPR032632">
    <property type="entry name" value="Peptidase_M16_M"/>
</dbReference>
<evidence type="ECO:0000259" key="14">
    <source>
        <dbReference type="Pfam" id="PF05193"/>
    </source>
</evidence>
<dbReference type="SUPFAM" id="SSF63411">
    <property type="entry name" value="LuxS/MPP-like metallohydrolase"/>
    <property type="match status" value="4"/>
</dbReference>
<evidence type="ECO:0000256" key="9">
    <source>
        <dbReference type="ARBA" id="ARBA00066874"/>
    </source>
</evidence>